<dbReference type="Proteomes" id="UP000215086">
    <property type="component" value="Chromosome"/>
</dbReference>
<sequence length="60" mass="6703">MGQTLWVFARSVYHEARGHLALKYCILLPFFSILHDGQTADSSQARDTQSGFGRESCRAA</sequence>
<evidence type="ECO:0000256" key="1">
    <source>
        <dbReference type="SAM" id="MobiDB-lite"/>
    </source>
</evidence>
<protein>
    <submittedName>
        <fullName evidence="2">Uncharacterized protein</fullName>
    </submittedName>
</protein>
<keyword evidence="3" id="KW-1185">Reference proteome</keyword>
<feature type="region of interest" description="Disordered" evidence="1">
    <location>
        <begin position="41"/>
        <end position="60"/>
    </location>
</feature>
<name>A0A286RA92_9BACT</name>
<dbReference type="AlphaFoldDB" id="A0A286RA92"/>
<organism evidence="2 3">
    <name type="scientific">Thermogutta terrifontis</name>
    <dbReference type="NCBI Taxonomy" id="1331910"/>
    <lineage>
        <taxon>Bacteria</taxon>
        <taxon>Pseudomonadati</taxon>
        <taxon>Planctomycetota</taxon>
        <taxon>Planctomycetia</taxon>
        <taxon>Pirellulales</taxon>
        <taxon>Thermoguttaceae</taxon>
        <taxon>Thermogutta</taxon>
    </lineage>
</organism>
<reference evidence="2 3" key="1">
    <citation type="journal article" name="Front. Microbiol.">
        <title>Sugar Metabolism of the First Thermophilic Planctomycete Thermogutta terrifontis: Comparative Genomic and Transcriptomic Approaches.</title>
        <authorList>
            <person name="Elcheninov A.G."/>
            <person name="Menzel P."/>
            <person name="Gudbergsdottir S.R."/>
            <person name="Slesarev A.I."/>
            <person name="Kadnikov V.V."/>
            <person name="Krogh A."/>
            <person name="Bonch-Osmolovskaya E.A."/>
            <person name="Peng X."/>
            <person name="Kublanov I.V."/>
        </authorList>
    </citation>
    <scope>NUCLEOTIDE SEQUENCE [LARGE SCALE GENOMIC DNA]</scope>
    <source>
        <strain evidence="2 3">R1</strain>
    </source>
</reference>
<gene>
    <name evidence="2" type="ORF">THTE_0293</name>
</gene>
<dbReference type="KEGG" id="ttf:THTE_0293"/>
<evidence type="ECO:0000313" key="3">
    <source>
        <dbReference type="Proteomes" id="UP000215086"/>
    </source>
</evidence>
<evidence type="ECO:0000313" key="2">
    <source>
        <dbReference type="EMBL" id="ASV72895.1"/>
    </source>
</evidence>
<accession>A0A286RA92</accession>
<proteinExistence type="predicted"/>
<feature type="compositionally biased region" description="Polar residues" evidence="1">
    <location>
        <begin position="41"/>
        <end position="51"/>
    </location>
</feature>
<dbReference type="EMBL" id="CP018477">
    <property type="protein sequence ID" value="ASV72895.1"/>
    <property type="molecule type" value="Genomic_DNA"/>
</dbReference>